<proteinExistence type="predicted"/>
<feature type="compositionally biased region" description="Polar residues" evidence="1">
    <location>
        <begin position="102"/>
        <end position="113"/>
    </location>
</feature>
<comment type="caution">
    <text evidence="2">The sequence shown here is derived from an EMBL/GenBank/DDBJ whole genome shotgun (WGS) entry which is preliminary data.</text>
</comment>
<evidence type="ECO:0000313" key="3">
    <source>
        <dbReference type="Proteomes" id="UP000266723"/>
    </source>
</evidence>
<keyword evidence="3" id="KW-1185">Reference proteome</keyword>
<dbReference type="EMBL" id="QGKV02001507">
    <property type="protein sequence ID" value="KAF3529123.1"/>
    <property type="molecule type" value="Genomic_DNA"/>
</dbReference>
<dbReference type="Proteomes" id="UP000266723">
    <property type="component" value="Unassembled WGS sequence"/>
</dbReference>
<accession>A0ABQ7B9H7</accession>
<reference evidence="2 3" key="1">
    <citation type="journal article" date="2020" name="BMC Genomics">
        <title>Intraspecific diversification of the crop wild relative Brassica cretica Lam. using demographic model selection.</title>
        <authorList>
            <person name="Kioukis A."/>
            <person name="Michalopoulou V.A."/>
            <person name="Briers L."/>
            <person name="Pirintsos S."/>
            <person name="Studholme D.J."/>
            <person name="Pavlidis P."/>
            <person name="Sarris P.F."/>
        </authorList>
    </citation>
    <scope>NUCLEOTIDE SEQUENCE [LARGE SCALE GENOMIC DNA]</scope>
    <source>
        <strain evidence="3">cv. PFS-1207/04</strain>
    </source>
</reference>
<feature type="compositionally biased region" description="Basic and acidic residues" evidence="1">
    <location>
        <begin position="57"/>
        <end position="75"/>
    </location>
</feature>
<name>A0ABQ7B9H7_BRACR</name>
<evidence type="ECO:0000256" key="1">
    <source>
        <dbReference type="SAM" id="MobiDB-lite"/>
    </source>
</evidence>
<evidence type="ECO:0000313" key="2">
    <source>
        <dbReference type="EMBL" id="KAF3529123.1"/>
    </source>
</evidence>
<gene>
    <name evidence="2" type="ORF">DY000_02042720</name>
</gene>
<organism evidence="2 3">
    <name type="scientific">Brassica cretica</name>
    <name type="common">Mustard</name>
    <dbReference type="NCBI Taxonomy" id="69181"/>
    <lineage>
        <taxon>Eukaryota</taxon>
        <taxon>Viridiplantae</taxon>
        <taxon>Streptophyta</taxon>
        <taxon>Embryophyta</taxon>
        <taxon>Tracheophyta</taxon>
        <taxon>Spermatophyta</taxon>
        <taxon>Magnoliopsida</taxon>
        <taxon>eudicotyledons</taxon>
        <taxon>Gunneridae</taxon>
        <taxon>Pentapetalae</taxon>
        <taxon>rosids</taxon>
        <taxon>malvids</taxon>
        <taxon>Brassicales</taxon>
        <taxon>Brassicaceae</taxon>
        <taxon>Brassiceae</taxon>
        <taxon>Brassica</taxon>
    </lineage>
</organism>
<evidence type="ECO:0008006" key="4">
    <source>
        <dbReference type="Google" id="ProtNLM"/>
    </source>
</evidence>
<sequence>MFGLQREEAFRILMAFKKKVVLWLRNSAKCSPVQINFLIAEEGEERDHRGRVSNVEDATRHQDDSLEEKGTRSSREAPTASNTIPLDVSDILTPSLRHDPKSNINPPGTSSSALASNRILDGESRSVIPLGILEVKWNA</sequence>
<protein>
    <recommendedName>
        <fullName evidence="4">POU-specific domain-containing protein</fullName>
    </recommendedName>
</protein>
<feature type="region of interest" description="Disordered" evidence="1">
    <location>
        <begin position="44"/>
        <end position="113"/>
    </location>
</feature>